<evidence type="ECO:0000256" key="13">
    <source>
        <dbReference type="SAM" id="Coils"/>
    </source>
</evidence>
<evidence type="ECO:0000256" key="2">
    <source>
        <dbReference type="ARBA" id="ARBA00004163"/>
    </source>
</evidence>
<keyword evidence="5" id="KW-0813">Transport</keyword>
<accession>A0A7R9GZI7</accession>
<dbReference type="AlphaFoldDB" id="A0A7R9GZI7"/>
<dbReference type="Pfam" id="PF00467">
    <property type="entry name" value="KOW"/>
    <property type="match status" value="1"/>
</dbReference>
<evidence type="ECO:0000259" key="16">
    <source>
        <dbReference type="Pfam" id="PF00467"/>
    </source>
</evidence>
<dbReference type="Gene3D" id="2.30.30.30">
    <property type="match status" value="1"/>
</dbReference>
<dbReference type="InterPro" id="IPR005824">
    <property type="entry name" value="KOW"/>
</dbReference>
<organism evidence="19">
    <name type="scientific">Timema cristinae</name>
    <name type="common">Walking stick</name>
    <dbReference type="NCBI Taxonomy" id="61476"/>
    <lineage>
        <taxon>Eukaryota</taxon>
        <taxon>Metazoa</taxon>
        <taxon>Ecdysozoa</taxon>
        <taxon>Arthropoda</taxon>
        <taxon>Hexapoda</taxon>
        <taxon>Insecta</taxon>
        <taxon>Pterygota</taxon>
        <taxon>Neoptera</taxon>
        <taxon>Polyneoptera</taxon>
        <taxon>Phasmatodea</taxon>
        <taxon>Timematodea</taxon>
        <taxon>Timematoidea</taxon>
        <taxon>Timematidae</taxon>
        <taxon>Timema</taxon>
    </lineage>
</organism>
<comment type="similarity">
    <text evidence="3">Belongs to the syntaxin family.</text>
</comment>
<feature type="transmembrane region" description="Helical" evidence="15">
    <location>
        <begin position="1103"/>
        <end position="1124"/>
    </location>
</feature>
<keyword evidence="11 13" id="KW-0175">Coiled coil</keyword>
<keyword evidence="6 15" id="KW-0812">Transmembrane</keyword>
<evidence type="ECO:0000256" key="1">
    <source>
        <dbReference type="ARBA" id="ARBA00003746"/>
    </source>
</evidence>
<evidence type="ECO:0000256" key="15">
    <source>
        <dbReference type="SAM" id="Phobius"/>
    </source>
</evidence>
<dbReference type="Gene3D" id="1.20.5.110">
    <property type="match status" value="1"/>
</dbReference>
<dbReference type="Pfam" id="PF16121">
    <property type="entry name" value="40S_S4_C"/>
    <property type="match status" value="1"/>
</dbReference>
<dbReference type="GO" id="GO:0006890">
    <property type="term" value="P:retrograde vesicle-mediated transport, Golgi to endoplasmic reticulum"/>
    <property type="evidence" value="ECO:0007669"/>
    <property type="project" value="TreeGrafter"/>
</dbReference>
<comment type="function">
    <text evidence="1">Syntaxin that may be involved in targeting and fusion of Golgi-derived retrograde transport vesicles with the ER.</text>
</comment>
<dbReference type="GO" id="GO:0008237">
    <property type="term" value="F:metallopeptidase activity"/>
    <property type="evidence" value="ECO:0007669"/>
    <property type="project" value="InterPro"/>
</dbReference>
<dbReference type="InterPro" id="IPR024079">
    <property type="entry name" value="MetalloPept_cat_dom_sf"/>
</dbReference>
<feature type="region of interest" description="Disordered" evidence="14">
    <location>
        <begin position="164"/>
        <end position="194"/>
    </location>
</feature>
<feature type="compositionally biased region" description="Basic and acidic residues" evidence="14">
    <location>
        <begin position="721"/>
        <end position="731"/>
    </location>
</feature>
<dbReference type="Pfam" id="PF10496">
    <property type="entry name" value="Syntaxin-18_N"/>
    <property type="match status" value="1"/>
</dbReference>
<dbReference type="GO" id="GO:0006886">
    <property type="term" value="P:intracellular protein transport"/>
    <property type="evidence" value="ECO:0007669"/>
    <property type="project" value="InterPro"/>
</dbReference>
<keyword evidence="9" id="KW-0653">Protein transport</keyword>
<evidence type="ECO:0000256" key="11">
    <source>
        <dbReference type="ARBA" id="ARBA00023054"/>
    </source>
</evidence>
<dbReference type="InterPro" id="IPR006012">
    <property type="entry name" value="Syntaxin/epimorphin_CS"/>
</dbReference>
<protein>
    <recommendedName>
        <fullName evidence="4">Syntaxin-18</fullName>
    </recommendedName>
</protein>
<dbReference type="SUPFAM" id="SSF55486">
    <property type="entry name" value="Metalloproteases ('zincins'), catalytic domain"/>
    <property type="match status" value="2"/>
</dbReference>
<feature type="compositionally biased region" description="Basic and acidic residues" evidence="14">
    <location>
        <begin position="180"/>
        <end position="190"/>
    </location>
</feature>
<dbReference type="EMBL" id="OC318569">
    <property type="protein sequence ID" value="CAD7402529.1"/>
    <property type="molecule type" value="Genomic_DNA"/>
</dbReference>
<evidence type="ECO:0000256" key="6">
    <source>
        <dbReference type="ARBA" id="ARBA00022692"/>
    </source>
</evidence>
<evidence type="ECO:0000259" key="18">
    <source>
        <dbReference type="Pfam" id="PF16121"/>
    </source>
</evidence>
<dbReference type="InterPro" id="IPR041982">
    <property type="entry name" value="Ribosomal_eS4_KOW"/>
</dbReference>
<dbReference type="SUPFAM" id="SSF58038">
    <property type="entry name" value="SNARE fusion complex"/>
    <property type="match status" value="1"/>
</dbReference>
<evidence type="ECO:0000256" key="8">
    <source>
        <dbReference type="ARBA" id="ARBA00022892"/>
    </source>
</evidence>
<comment type="subcellular location">
    <subcellularLocation>
        <location evidence="2">Endoplasmic reticulum membrane</location>
        <topology evidence="2">Single-pass type IV membrane protein</topology>
    </subcellularLocation>
</comment>
<reference evidence="19" key="1">
    <citation type="submission" date="2020-11" db="EMBL/GenBank/DDBJ databases">
        <authorList>
            <person name="Tran Van P."/>
        </authorList>
    </citation>
    <scope>NUCLEOTIDE SEQUENCE</scope>
</reference>
<dbReference type="InterPro" id="IPR014722">
    <property type="entry name" value="Rib_uL2_dom2"/>
</dbReference>
<evidence type="ECO:0000256" key="10">
    <source>
        <dbReference type="ARBA" id="ARBA00022989"/>
    </source>
</evidence>
<feature type="domain" description="SNARE-complex protein Syntaxin-18 N-terminal" evidence="17">
    <location>
        <begin position="798"/>
        <end position="885"/>
    </location>
</feature>
<evidence type="ECO:0000313" key="19">
    <source>
        <dbReference type="EMBL" id="CAD7402529.1"/>
    </source>
</evidence>
<dbReference type="CDD" id="cd15850">
    <property type="entry name" value="SNARE_syntaxin18"/>
    <property type="match status" value="1"/>
</dbReference>
<keyword evidence="7" id="KW-0256">Endoplasmic reticulum</keyword>
<name>A0A7R9GZI7_TIMCR</name>
<gene>
    <name evidence="19" type="ORF">TCEB3V08_LOCUS6536</name>
</gene>
<dbReference type="InterPro" id="IPR032277">
    <property type="entry name" value="Ribosomal_eS4_C"/>
</dbReference>
<keyword evidence="8" id="KW-0931">ER-Golgi transport</keyword>
<feature type="coiled-coil region" evidence="13">
    <location>
        <begin position="1023"/>
        <end position="1099"/>
    </location>
</feature>
<dbReference type="PANTHER" id="PTHR15959:SF0">
    <property type="entry name" value="SYNTAXIN-18"/>
    <property type="match status" value="1"/>
</dbReference>
<dbReference type="PROSITE" id="PS00914">
    <property type="entry name" value="SYNTAXIN"/>
    <property type="match status" value="1"/>
</dbReference>
<feature type="domain" description="Small ribosomal subunit protein eS4 C-terminal" evidence="18">
    <location>
        <begin position="584"/>
        <end position="631"/>
    </location>
</feature>
<keyword evidence="10 15" id="KW-1133">Transmembrane helix</keyword>
<dbReference type="PANTHER" id="PTHR15959">
    <property type="entry name" value="SYNTAXIN-18"/>
    <property type="match status" value="1"/>
</dbReference>
<keyword evidence="12 15" id="KW-0472">Membrane</keyword>
<dbReference type="GO" id="GO:0005789">
    <property type="term" value="C:endoplasmic reticulum membrane"/>
    <property type="evidence" value="ECO:0007669"/>
    <property type="project" value="UniProtKB-SubCell"/>
</dbReference>
<dbReference type="FunFam" id="2.30.30.30:FF:000005">
    <property type="entry name" value="40S ribosomal protein S4"/>
    <property type="match status" value="1"/>
</dbReference>
<dbReference type="InterPro" id="IPR019529">
    <property type="entry name" value="Syntaxin-18_N"/>
</dbReference>
<evidence type="ECO:0000256" key="7">
    <source>
        <dbReference type="ARBA" id="ARBA00022824"/>
    </source>
</evidence>
<dbReference type="FunFam" id="1.20.5.110:FF:000015">
    <property type="entry name" value="Syntaxin-18, putative"/>
    <property type="match status" value="1"/>
</dbReference>
<evidence type="ECO:0000256" key="9">
    <source>
        <dbReference type="ARBA" id="ARBA00022927"/>
    </source>
</evidence>
<evidence type="ECO:0000256" key="14">
    <source>
        <dbReference type="SAM" id="MobiDB-lite"/>
    </source>
</evidence>
<dbReference type="CDD" id="cd06087">
    <property type="entry name" value="KOW_RPS4"/>
    <property type="match status" value="1"/>
</dbReference>
<dbReference type="GO" id="GO:0031201">
    <property type="term" value="C:SNARE complex"/>
    <property type="evidence" value="ECO:0007669"/>
    <property type="project" value="TreeGrafter"/>
</dbReference>
<evidence type="ECO:0000256" key="4">
    <source>
        <dbReference type="ARBA" id="ARBA00019409"/>
    </source>
</evidence>
<feature type="region of interest" description="Disordered" evidence="14">
    <location>
        <begin position="721"/>
        <end position="749"/>
    </location>
</feature>
<evidence type="ECO:0000259" key="17">
    <source>
        <dbReference type="Pfam" id="PF10496"/>
    </source>
</evidence>
<proteinExistence type="inferred from homology"/>
<dbReference type="Pfam" id="PF13582">
    <property type="entry name" value="Reprolysin_3"/>
    <property type="match status" value="1"/>
</dbReference>
<evidence type="ECO:0000256" key="3">
    <source>
        <dbReference type="ARBA" id="ARBA00009063"/>
    </source>
</evidence>
<dbReference type="GO" id="GO:0005484">
    <property type="term" value="F:SNAP receptor activity"/>
    <property type="evidence" value="ECO:0007669"/>
    <property type="project" value="InterPro"/>
</dbReference>
<feature type="domain" description="KOW" evidence="16">
    <location>
        <begin position="550"/>
        <end position="583"/>
    </location>
</feature>
<sequence>MADNMARHAAEVQPLMLAATVPSERQERGGKRGVISTPDSKYFIINPLPQRFHNSSENIPHVVMQWTPQGHGHFGHQRSFARRKKRSGSNQIHGLPMKPLSGKYIPPHFADNSNRDGGNRLCFHERNDEKEEDLVFKRIEKHTDGPLPLVYHASDCEVNACEGDKRTDVTSRRPGSRSASYERERRDTRTGRRRRRSSLLPIYVETAVFVDKDLFRHMGLNFPTDTERELVRVVLAMINAVSPRRRQEVTAFVVETSVYLALSQVQLLYHDPSLGRQVNFVLKRVEILHADPASLQRPHDIDRFLSSFCTWQHGEDPPGDSDPLHWDHALILTGLDLYVVSKNGKVSSQVVGKGKVSSQVVGKGKVSSQVVGKEKVSSQVVGKGKVSSQVVGKGKVSSQVVGEERVSSQVVGKESVTLVLDLPVEDGEIEVRVPARSTEGKEKVSSQVVGKEKVSSQVVGKESVTLVLDLPVEDGEIEVRIMARSTEGLAPVAGMCTDTSSCTVNEGRHFESVYVVAHEIGHNLSGWFVGGLLKRCPSECCNCVVLLFLGNLCMITGGRNLGRVGTVVNRERHPGSFDIVHIKDTLGHNFATRLNNVFIIGKATKSYVSLPRSKGVKLSIAEERDKRLAAKAASDFKKLIIDKAVSSRITRIKCWKLAERGMREAFQDIVKIELPKDEAAEMRFLRGIENVTRRNRIPLQETLMRKRLLWLGHVMRMEEDRMPKKALQSKEKGRRPQTRGMDQEQKEQTGNAWLREKFGKIDRNRRGCARRPADDDYDDLGLPNLRLHFVYKELDIKMDITTLFRACVKTIRTRNKAFGVGGETEKPKIFQNRPQKSEFVIRAKEVLGQITRLRDFIFEHRKAYLNFASHLSDVPQMSDIERDKIDCGAQRIINTCSHLIQDFKKESDCFVESLQLKEHHQGVLELVESYLKAVCKLYSEQRAIRVKRALEVQKMAKLELDVNIPNLETTLLKRNKALLNENKENQAPAKDSNDSTPRKLIYSNGEDAPQFLLEDEQLSAEEMQMFESENAHLYNELNSLTEEVKQIESKVVRIAELQEIFTEKVLQQEVDIDRIANTVVGATENVKDANEQIRQAIQRNAGLRVWVLFFLLVMSFSLLFLDWYND</sequence>
<evidence type="ECO:0000256" key="12">
    <source>
        <dbReference type="ARBA" id="ARBA00023136"/>
    </source>
</evidence>
<evidence type="ECO:0000256" key="5">
    <source>
        <dbReference type="ARBA" id="ARBA00022448"/>
    </source>
</evidence>
<dbReference type="Gene3D" id="3.40.390.10">
    <property type="entry name" value="Collagenase (Catalytic Domain)"/>
    <property type="match status" value="2"/>
</dbReference>